<dbReference type="AlphaFoldDB" id="A0A3D8I6N9"/>
<dbReference type="GO" id="GO:0006310">
    <property type="term" value="P:DNA recombination"/>
    <property type="evidence" value="ECO:0007669"/>
    <property type="project" value="UniProtKB-KW"/>
</dbReference>
<accession>A0A3D8I6N9</accession>
<organism evidence="7 8">
    <name type="scientific">Helicobacter marmotae</name>
    <dbReference type="NCBI Taxonomy" id="152490"/>
    <lineage>
        <taxon>Bacteria</taxon>
        <taxon>Pseudomonadati</taxon>
        <taxon>Campylobacterota</taxon>
        <taxon>Epsilonproteobacteria</taxon>
        <taxon>Campylobacterales</taxon>
        <taxon>Helicobacteraceae</taxon>
        <taxon>Helicobacter</taxon>
    </lineage>
</organism>
<feature type="compositionally biased region" description="Basic and acidic residues" evidence="6">
    <location>
        <begin position="1"/>
        <end position="10"/>
    </location>
</feature>
<feature type="region of interest" description="Disordered" evidence="6">
    <location>
        <begin position="1"/>
        <end position="22"/>
    </location>
</feature>
<sequence>MAQKDHERLESSSMQSLQRIQEECQDRVNDKIAALEEAKQREAKLKEEHQIQIAQTRQDLQEHYREALDKIEKQYNTAKEEAKQKEEKLKEELKNAFKALSADILEQNTQSFNQTQIHSLKPLREDIERFSKELKDNHQNALRDQTQLRTEIENLNKLSIQLSTEANNLANALKGSNKAQGDWGEQILQKVLENSGLSEGRDYELQKDLKDDDGKSLRPDAIIKLPKSNGEERCVVVDAKTSLESYTKLCNAKDEKEREVAQKELSMSIKAHFNNLSSKNYQYYLKGQKLDFVLMFIPIEGAFLEAMAQDMSLYDEAYKKGVVLVSPTTFMALLKVIANLWQFEHRNKNIEKIFTEFQKLFGSIARFEKEFQKIGNNIQTLQNTYEEVKTKYEGKQGIKPKSERINDLLKRGNIALDTPSLAIESAPKEGEDEE</sequence>
<feature type="coiled-coil region" evidence="5">
    <location>
        <begin position="364"/>
        <end position="391"/>
    </location>
</feature>
<proteinExistence type="inferred from homology"/>
<comment type="function">
    <text evidence="1">Involved in DNA recombination.</text>
</comment>
<evidence type="ECO:0000256" key="6">
    <source>
        <dbReference type="SAM" id="MobiDB-lite"/>
    </source>
</evidence>
<comment type="similarity">
    <text evidence="2">Belongs to the RmuC family.</text>
</comment>
<dbReference type="PANTHER" id="PTHR30563:SF0">
    <property type="entry name" value="DNA RECOMBINATION PROTEIN RMUC"/>
    <property type="match status" value="1"/>
</dbReference>
<keyword evidence="4" id="KW-0233">DNA recombination</keyword>
<evidence type="ECO:0000256" key="2">
    <source>
        <dbReference type="ARBA" id="ARBA00009840"/>
    </source>
</evidence>
<dbReference type="InterPro" id="IPR003798">
    <property type="entry name" value="DNA_recombination_RmuC"/>
</dbReference>
<reference evidence="7 8" key="1">
    <citation type="submission" date="2018-04" db="EMBL/GenBank/DDBJ databases">
        <title>Novel Campyloabacter and Helicobacter Species and Strains.</title>
        <authorList>
            <person name="Mannion A.J."/>
            <person name="Shen Z."/>
            <person name="Fox J.G."/>
        </authorList>
    </citation>
    <scope>NUCLEOTIDE SEQUENCE [LARGE SCALE GENOMIC DNA]</scope>
    <source>
        <strain evidence="7 8">MIT 98-6070</strain>
    </source>
</reference>
<evidence type="ECO:0000313" key="8">
    <source>
        <dbReference type="Proteomes" id="UP000256599"/>
    </source>
</evidence>
<evidence type="ECO:0000313" key="7">
    <source>
        <dbReference type="EMBL" id="RDU60823.1"/>
    </source>
</evidence>
<dbReference type="Pfam" id="PF02646">
    <property type="entry name" value="RmuC"/>
    <property type="match status" value="1"/>
</dbReference>
<evidence type="ECO:0000256" key="5">
    <source>
        <dbReference type="SAM" id="Coils"/>
    </source>
</evidence>
<keyword evidence="3 5" id="KW-0175">Coiled coil</keyword>
<protein>
    <submittedName>
        <fullName evidence="7">DNA recombination protein RmuC</fullName>
    </submittedName>
</protein>
<evidence type="ECO:0000256" key="3">
    <source>
        <dbReference type="ARBA" id="ARBA00023054"/>
    </source>
</evidence>
<keyword evidence="8" id="KW-1185">Reference proteome</keyword>
<dbReference type="PANTHER" id="PTHR30563">
    <property type="entry name" value="DNA RECOMBINATION PROTEIN RMUC"/>
    <property type="match status" value="1"/>
</dbReference>
<name>A0A3D8I6N9_9HELI</name>
<dbReference type="Proteomes" id="UP000256599">
    <property type="component" value="Unassembled WGS sequence"/>
</dbReference>
<dbReference type="EMBL" id="NXLR01000002">
    <property type="protein sequence ID" value="RDU60823.1"/>
    <property type="molecule type" value="Genomic_DNA"/>
</dbReference>
<gene>
    <name evidence="7" type="ORF">CQA63_01800</name>
</gene>
<evidence type="ECO:0000256" key="1">
    <source>
        <dbReference type="ARBA" id="ARBA00003416"/>
    </source>
</evidence>
<evidence type="ECO:0000256" key="4">
    <source>
        <dbReference type="ARBA" id="ARBA00023172"/>
    </source>
</evidence>
<comment type="caution">
    <text evidence="7">The sequence shown here is derived from an EMBL/GenBank/DDBJ whole genome shotgun (WGS) entry which is preliminary data.</text>
</comment>
<dbReference type="OrthoDB" id="9765111at2"/>